<keyword evidence="2" id="KW-0614">Plasmid</keyword>
<dbReference type="AlphaFoldDB" id="B2VB44"/>
<accession>B2VB44</accession>
<dbReference type="Proteomes" id="UP000001726">
    <property type="component" value="Plasmid pET45"/>
</dbReference>
<keyword evidence="1" id="KW-1133">Transmembrane helix</keyword>
<dbReference type="KEGG" id="eta:ETA_pET450360"/>
<geneLocation type="plasmid" evidence="2 3">
    <name>pET45</name>
</geneLocation>
<keyword evidence="1" id="KW-0472">Membrane</keyword>
<name>B2VB44_ERWT9</name>
<evidence type="ECO:0000256" key="1">
    <source>
        <dbReference type="SAM" id="Phobius"/>
    </source>
</evidence>
<proteinExistence type="predicted"/>
<feature type="transmembrane region" description="Helical" evidence="1">
    <location>
        <begin position="27"/>
        <end position="45"/>
    </location>
</feature>
<protein>
    <submittedName>
        <fullName evidence="2">Uncharacterized protein</fullName>
    </submittedName>
</protein>
<gene>
    <name evidence="2" type="ordered locus">ETA_pET450360</name>
</gene>
<evidence type="ECO:0000313" key="3">
    <source>
        <dbReference type="Proteomes" id="UP000001726"/>
    </source>
</evidence>
<dbReference type="EMBL" id="CU468132">
    <property type="protein sequence ID" value="CAO94980.1"/>
    <property type="molecule type" value="Genomic_DNA"/>
</dbReference>
<sequence length="85" mass="9616">MGSEAQPRGNLAPTPHREKSMFRRTRIFIAFAVGLALICMALTSQDSGTQLRIYFAGMLWFFFCIQVGRMIENSQAGKVEDEKNK</sequence>
<keyword evidence="1" id="KW-0812">Transmembrane</keyword>
<reference evidence="2 3" key="1">
    <citation type="journal article" date="2008" name="Environ. Microbiol.">
        <title>The genome of Erwinia tasmaniensis strain Et1/99, a non-pathogenic bacterium in the genus Erwinia.</title>
        <authorList>
            <person name="Kube M."/>
            <person name="Migdoll A.M."/>
            <person name="Mueller I."/>
            <person name="Kuhl H."/>
            <person name="Beck A."/>
            <person name="Reinhardt R."/>
            <person name="Geider K."/>
        </authorList>
    </citation>
    <scope>NUCLEOTIDE SEQUENCE [LARGE SCALE GENOMIC DNA]</scope>
    <source>
        <strain evidence="3">DSM 17950 / CFBP 7177 / CIP 109463 / NCPPB 4357 / Et1/99</strain>
        <plasmid evidence="3">pET45</plasmid>
    </source>
</reference>
<organism evidence="2 3">
    <name type="scientific">Erwinia tasmaniensis (strain DSM 17950 / CFBP 7177 / CIP 109463 / NCPPB 4357 / Et1/99)</name>
    <dbReference type="NCBI Taxonomy" id="465817"/>
    <lineage>
        <taxon>Bacteria</taxon>
        <taxon>Pseudomonadati</taxon>
        <taxon>Pseudomonadota</taxon>
        <taxon>Gammaproteobacteria</taxon>
        <taxon>Enterobacterales</taxon>
        <taxon>Erwiniaceae</taxon>
        <taxon>Erwinia</taxon>
    </lineage>
</organism>
<keyword evidence="3" id="KW-1185">Reference proteome</keyword>
<dbReference type="HOGENOM" id="CLU_2507579_0_0_6"/>
<evidence type="ECO:0000313" key="2">
    <source>
        <dbReference type="EMBL" id="CAO94980.1"/>
    </source>
</evidence>
<feature type="transmembrane region" description="Helical" evidence="1">
    <location>
        <begin position="51"/>
        <end position="68"/>
    </location>
</feature>